<evidence type="ECO:0000313" key="2">
    <source>
        <dbReference type="Proteomes" id="UP000198852"/>
    </source>
</evidence>
<organism evidence="1 2">
    <name type="scientific">Saccharopolyspora flava</name>
    <dbReference type="NCBI Taxonomy" id="95161"/>
    <lineage>
        <taxon>Bacteria</taxon>
        <taxon>Bacillati</taxon>
        <taxon>Actinomycetota</taxon>
        <taxon>Actinomycetes</taxon>
        <taxon>Pseudonocardiales</taxon>
        <taxon>Pseudonocardiaceae</taxon>
        <taxon>Saccharopolyspora</taxon>
    </lineage>
</organism>
<sequence>MAKIDRGRWTANLDEHDGVVLFLIGMRINKPWRIDHWLWMFAAMGGMLTHLAKHPERGMIKARNWFGRTTMQVGYWRSVEDLMRFAADDDAPHRPAWRRFYQRLAKSGSVGIWHETYVVAPGSAESVYVNMPAFGLAEATEKVRVTRRTGSAKQRLGAPAY</sequence>
<dbReference type="Pfam" id="PF13826">
    <property type="entry name" value="Monooxy_af470-like"/>
    <property type="match status" value="1"/>
</dbReference>
<accession>A0A1I6NRR5</accession>
<evidence type="ECO:0008006" key="3">
    <source>
        <dbReference type="Google" id="ProtNLM"/>
    </source>
</evidence>
<dbReference type="InterPro" id="IPR025444">
    <property type="entry name" value="Monooxy_af470"/>
</dbReference>
<dbReference type="AlphaFoldDB" id="A0A1I6NRR5"/>
<protein>
    <recommendedName>
        <fullName evidence="3">DUF4188 domain-containing protein</fullName>
    </recommendedName>
</protein>
<reference evidence="2" key="1">
    <citation type="submission" date="2016-10" db="EMBL/GenBank/DDBJ databases">
        <authorList>
            <person name="Varghese N."/>
            <person name="Submissions S."/>
        </authorList>
    </citation>
    <scope>NUCLEOTIDE SEQUENCE [LARGE SCALE GENOMIC DNA]</scope>
    <source>
        <strain evidence="2">DSM 44771</strain>
    </source>
</reference>
<evidence type="ECO:0000313" key="1">
    <source>
        <dbReference type="EMBL" id="SFS30574.1"/>
    </source>
</evidence>
<dbReference type="EMBL" id="FOZX01000001">
    <property type="protein sequence ID" value="SFS30574.1"/>
    <property type="molecule type" value="Genomic_DNA"/>
</dbReference>
<dbReference type="OrthoDB" id="7566033at2"/>
<name>A0A1I6NRR5_9PSEU</name>
<dbReference type="Proteomes" id="UP000198852">
    <property type="component" value="Unassembled WGS sequence"/>
</dbReference>
<proteinExistence type="predicted"/>
<dbReference type="RefSeq" id="WP_093412680.1">
    <property type="nucleotide sequence ID" value="NZ_FOZX01000001.1"/>
</dbReference>
<gene>
    <name evidence="1" type="ORF">SAMN05660874_00016</name>
</gene>
<keyword evidence="2" id="KW-1185">Reference proteome</keyword>